<feature type="compositionally biased region" description="Low complexity" evidence="1">
    <location>
        <begin position="343"/>
        <end position="355"/>
    </location>
</feature>
<protein>
    <recommendedName>
        <fullName evidence="2">CSD domain-containing protein</fullName>
    </recommendedName>
</protein>
<dbReference type="EMBL" id="LSRX01000088">
    <property type="protein sequence ID" value="OLQ09894.1"/>
    <property type="molecule type" value="Genomic_DNA"/>
</dbReference>
<name>A0A1Q9ER33_SYMMI</name>
<dbReference type="AlphaFoldDB" id="A0A1Q9ER33"/>
<dbReference type="Gene3D" id="2.40.50.140">
    <property type="entry name" value="Nucleic acid-binding proteins"/>
    <property type="match status" value="2"/>
</dbReference>
<feature type="region of interest" description="Disordered" evidence="1">
    <location>
        <begin position="497"/>
        <end position="520"/>
    </location>
</feature>
<dbReference type="PROSITE" id="PS51857">
    <property type="entry name" value="CSD_2"/>
    <property type="match status" value="1"/>
</dbReference>
<dbReference type="InterPro" id="IPR002059">
    <property type="entry name" value="CSP_DNA-bd"/>
</dbReference>
<dbReference type="SUPFAM" id="SSF50249">
    <property type="entry name" value="Nucleic acid-binding proteins"/>
    <property type="match status" value="1"/>
</dbReference>
<evidence type="ECO:0000313" key="3">
    <source>
        <dbReference type="EMBL" id="OLQ09894.1"/>
    </source>
</evidence>
<dbReference type="InterPro" id="IPR012340">
    <property type="entry name" value="NA-bd_OB-fold"/>
</dbReference>
<evidence type="ECO:0000256" key="1">
    <source>
        <dbReference type="SAM" id="MobiDB-lite"/>
    </source>
</evidence>
<feature type="domain" description="CSD" evidence="2">
    <location>
        <begin position="235"/>
        <end position="316"/>
    </location>
</feature>
<gene>
    <name evidence="3" type="ORF">AK812_SmicGene6477</name>
</gene>
<accession>A0A1Q9ER33</accession>
<proteinExistence type="predicted"/>
<evidence type="ECO:0000313" key="4">
    <source>
        <dbReference type="Proteomes" id="UP000186817"/>
    </source>
</evidence>
<reference evidence="3 4" key="1">
    <citation type="submission" date="2016-02" db="EMBL/GenBank/DDBJ databases">
        <title>Genome analysis of coral dinoflagellate symbionts highlights evolutionary adaptations to a symbiotic lifestyle.</title>
        <authorList>
            <person name="Aranda M."/>
            <person name="Li Y."/>
            <person name="Liew Y.J."/>
            <person name="Baumgarten S."/>
            <person name="Simakov O."/>
            <person name="Wilson M."/>
            <person name="Piel J."/>
            <person name="Ashoor H."/>
            <person name="Bougouffa S."/>
            <person name="Bajic V.B."/>
            <person name="Ryu T."/>
            <person name="Ravasi T."/>
            <person name="Bayer T."/>
            <person name="Micklem G."/>
            <person name="Kim H."/>
            <person name="Bhak J."/>
            <person name="Lajeunesse T.C."/>
            <person name="Voolstra C.R."/>
        </authorList>
    </citation>
    <scope>NUCLEOTIDE SEQUENCE [LARGE SCALE GENOMIC DNA]</scope>
    <source>
        <strain evidence="3 4">CCMP2467</strain>
    </source>
</reference>
<keyword evidence="4" id="KW-1185">Reference proteome</keyword>
<dbReference type="Proteomes" id="UP000186817">
    <property type="component" value="Unassembled WGS sequence"/>
</dbReference>
<dbReference type="GO" id="GO:0003676">
    <property type="term" value="F:nucleic acid binding"/>
    <property type="evidence" value="ECO:0007669"/>
    <property type="project" value="InterPro"/>
</dbReference>
<comment type="caution">
    <text evidence="3">The sequence shown here is derived from an EMBL/GenBank/DDBJ whole genome shotgun (WGS) entry which is preliminary data.</text>
</comment>
<evidence type="ECO:0000259" key="2">
    <source>
        <dbReference type="PROSITE" id="PS51857"/>
    </source>
</evidence>
<sequence length="520" mass="56933">MAGGTRAGLSSAFDIKISGHHRRNGKKGIVQRYSGTLITVHQAGYGWIRKFIEGIPLHSRVSFRTQVNDRGLAAVNVQLEEAPAAEEAETGQGFDMANCEMLQDQFQRGGQSLPLKYEGILKKARLSGSDAGRAWDGDVYVSGKLLDGHKDLCVGDRVRFSAKVGNKGKAEAMQMEPVREVEEEEDGPEMIGTIKSFDESSGYGFICGTRITQEYGRDVFLHRKQLKAFKDEKEVFLGEIKSFNPMNGYGFIHCGALFDRFKRDVFLHESQFEGLKVGDCLAPTWTTGSTVSVCDSGVTFVIQMKKGAPQALEVKRVVFASSKKLKGTQALPVLAPAGETQDAGEAGAEAAGEAAVPSADEQSKSQLASRWSWLRACLQNLNDHDGINFCACASQRTESVQDMLDALEAGAVHARDVTGVFLNGYRKFWAGQNALMVSALNMRGAERKCRLLLEHNADVNLPSDPNGTKTTLEWTKERINPKFAAFLEAISKGEEAELEEGMELHRQGESESMPRPSNIP</sequence>
<feature type="region of interest" description="Disordered" evidence="1">
    <location>
        <begin position="342"/>
        <end position="361"/>
    </location>
</feature>
<dbReference type="OrthoDB" id="444980at2759"/>
<organism evidence="3 4">
    <name type="scientific">Symbiodinium microadriaticum</name>
    <name type="common">Dinoflagellate</name>
    <name type="synonym">Zooxanthella microadriatica</name>
    <dbReference type="NCBI Taxonomy" id="2951"/>
    <lineage>
        <taxon>Eukaryota</taxon>
        <taxon>Sar</taxon>
        <taxon>Alveolata</taxon>
        <taxon>Dinophyceae</taxon>
        <taxon>Suessiales</taxon>
        <taxon>Symbiodiniaceae</taxon>
        <taxon>Symbiodinium</taxon>
    </lineage>
</organism>